<sequence length="178" mass="19674">MERVVLLGDDGTPLGTERKDRVHGAATPLHLAFSCYGFDAEGRLLATRRADAKRAFPGVWTNTCCGHPGPGEFMEAAVARRMETELGIRVIGLVCALPTFRYRAESNGVVENEICPVFLGWVAGEPAPDAEEVGDVEWIDWPAYVARAEREDSDLSPWSRMQVAQLQQWGLVERFLNG</sequence>
<gene>
    <name evidence="10 13" type="primary">idi</name>
    <name evidence="13" type="ORF">O2L01_12090</name>
</gene>
<evidence type="ECO:0000313" key="13">
    <source>
        <dbReference type="EMBL" id="MDA1385726.1"/>
    </source>
</evidence>
<comment type="cofactor">
    <cofactor evidence="10">
        <name>Mn(2+)</name>
        <dbReference type="ChEBI" id="CHEBI:29035"/>
    </cofactor>
    <text evidence="10">Binds 1 Mn(2+) ion per subunit.</text>
</comment>
<dbReference type="NCBIfam" id="NF002995">
    <property type="entry name" value="PRK03759.1"/>
    <property type="match status" value="1"/>
</dbReference>
<feature type="binding site" evidence="10">
    <location>
        <position position="85"/>
    </location>
    <ligand>
        <name>Mg(2+)</name>
        <dbReference type="ChEBI" id="CHEBI:18420"/>
    </ligand>
</feature>
<evidence type="ECO:0000256" key="8">
    <source>
        <dbReference type="ARBA" id="ARBA00023229"/>
    </source>
</evidence>
<keyword evidence="9 10" id="KW-0413">Isomerase</keyword>
<evidence type="ECO:0000256" key="1">
    <source>
        <dbReference type="ARBA" id="ARBA00004826"/>
    </source>
</evidence>
<dbReference type="PANTHER" id="PTHR10885:SF0">
    <property type="entry name" value="ISOPENTENYL-DIPHOSPHATE DELTA-ISOMERASE"/>
    <property type="match status" value="1"/>
</dbReference>
<dbReference type="EMBL" id="JAPZVQ010000006">
    <property type="protein sequence ID" value="MDA1385726.1"/>
    <property type="molecule type" value="Genomic_DNA"/>
</dbReference>
<feature type="active site" evidence="10 11">
    <location>
        <position position="65"/>
    </location>
</feature>
<comment type="caution">
    <text evidence="13">The sequence shown here is derived from an EMBL/GenBank/DDBJ whole genome shotgun (WGS) entry which is preliminary data.</text>
</comment>
<keyword evidence="6 10" id="KW-0460">Magnesium</keyword>
<evidence type="ECO:0000256" key="9">
    <source>
        <dbReference type="ARBA" id="ARBA00023235"/>
    </source>
</evidence>
<evidence type="ECO:0000256" key="2">
    <source>
        <dbReference type="ARBA" id="ARBA00007579"/>
    </source>
</evidence>
<dbReference type="Pfam" id="PF00293">
    <property type="entry name" value="NUDIX"/>
    <property type="match status" value="1"/>
</dbReference>
<dbReference type="AlphaFoldDB" id="A0A9X3SY19"/>
<name>A0A9X3SY19_9ACTN</name>
<feature type="binding site" evidence="10">
    <location>
        <position position="30"/>
    </location>
    <ligand>
        <name>Mn(2+)</name>
        <dbReference type="ChEBI" id="CHEBI:29035"/>
    </ligand>
</feature>
<comment type="function">
    <text evidence="10">Catalyzes the 1,3-allylic rearrangement of the homoallylic substrate isopentenyl (IPP) to its highly electrophilic allylic isomer, dimethylallyl diphosphate (DMAPP).</text>
</comment>
<dbReference type="NCBIfam" id="TIGR02150">
    <property type="entry name" value="IPP_isom_1"/>
    <property type="match status" value="1"/>
</dbReference>
<dbReference type="PROSITE" id="PS51257">
    <property type="entry name" value="PROKAR_LIPOPROTEIN"/>
    <property type="match status" value="1"/>
</dbReference>
<dbReference type="Gene3D" id="3.90.79.10">
    <property type="entry name" value="Nucleoside Triphosphate Pyrophosphohydrolase"/>
    <property type="match status" value="1"/>
</dbReference>
<feature type="active site" evidence="10 11">
    <location>
        <position position="113"/>
    </location>
</feature>
<dbReference type="GO" id="GO:0046872">
    <property type="term" value="F:metal ion binding"/>
    <property type="evidence" value="ECO:0007669"/>
    <property type="project" value="UniProtKB-KW"/>
</dbReference>
<feature type="binding site" evidence="10">
    <location>
        <position position="67"/>
    </location>
    <ligand>
        <name>Mn(2+)</name>
        <dbReference type="ChEBI" id="CHEBI:29035"/>
    </ligand>
</feature>
<evidence type="ECO:0000259" key="12">
    <source>
        <dbReference type="PROSITE" id="PS51462"/>
    </source>
</evidence>
<dbReference type="GO" id="GO:0004452">
    <property type="term" value="F:isopentenyl-diphosphate delta-isomerase activity"/>
    <property type="evidence" value="ECO:0007669"/>
    <property type="project" value="UniProtKB-UniRule"/>
</dbReference>
<comment type="similarity">
    <text evidence="2 10">Belongs to the IPP isomerase type 1 family.</text>
</comment>
<dbReference type="InterPro" id="IPR056375">
    <property type="entry name" value="Idi_bact"/>
</dbReference>
<evidence type="ECO:0000256" key="6">
    <source>
        <dbReference type="ARBA" id="ARBA00022842"/>
    </source>
</evidence>
<comment type="catalytic activity">
    <reaction evidence="10">
        <text>isopentenyl diphosphate = dimethylallyl diphosphate</text>
        <dbReference type="Rhea" id="RHEA:23284"/>
        <dbReference type="ChEBI" id="CHEBI:57623"/>
        <dbReference type="ChEBI" id="CHEBI:128769"/>
        <dbReference type="EC" id="5.3.3.2"/>
    </reaction>
</comment>
<keyword evidence="4 10" id="KW-0963">Cytoplasm</keyword>
<dbReference type="Proteomes" id="UP001145799">
    <property type="component" value="Unassembled WGS sequence"/>
</dbReference>
<dbReference type="HAMAP" id="MF_00202">
    <property type="entry name" value="Idi"/>
    <property type="match status" value="1"/>
</dbReference>
<keyword evidence="5 10" id="KW-0479">Metal-binding</keyword>
<dbReference type="PANTHER" id="PTHR10885">
    <property type="entry name" value="ISOPENTENYL-DIPHOSPHATE DELTA-ISOMERASE"/>
    <property type="match status" value="1"/>
</dbReference>
<dbReference type="GO" id="GO:0008299">
    <property type="term" value="P:isoprenoid biosynthetic process"/>
    <property type="evidence" value="ECO:0007669"/>
    <property type="project" value="UniProtKB-UniRule"/>
</dbReference>
<dbReference type="EC" id="5.3.3.2" evidence="3 10"/>
<dbReference type="RefSeq" id="WP_270122192.1">
    <property type="nucleotide sequence ID" value="NZ_BAAAOM010000008.1"/>
</dbReference>
<keyword evidence="7 10" id="KW-0464">Manganese</keyword>
<evidence type="ECO:0000256" key="5">
    <source>
        <dbReference type="ARBA" id="ARBA00022723"/>
    </source>
</evidence>
<comment type="pathway">
    <text evidence="1 10">Isoprenoid biosynthesis; dimethylallyl diphosphate biosynthesis; dimethylallyl diphosphate from isopentenyl diphosphate: step 1/1.</text>
</comment>
<dbReference type="GO" id="GO:0050992">
    <property type="term" value="P:dimethylallyl diphosphate biosynthetic process"/>
    <property type="evidence" value="ECO:0007669"/>
    <property type="project" value="UniProtKB-UniRule"/>
</dbReference>
<evidence type="ECO:0000256" key="11">
    <source>
        <dbReference type="PIRSR" id="PIRSR018427-1"/>
    </source>
</evidence>
<feature type="binding site" evidence="10">
    <location>
        <position position="23"/>
    </location>
    <ligand>
        <name>Mn(2+)</name>
        <dbReference type="ChEBI" id="CHEBI:29035"/>
    </ligand>
</feature>
<evidence type="ECO:0000256" key="4">
    <source>
        <dbReference type="ARBA" id="ARBA00022490"/>
    </source>
</evidence>
<feature type="binding site" evidence="10">
    <location>
        <position position="111"/>
    </location>
    <ligand>
        <name>Mn(2+)</name>
        <dbReference type="ChEBI" id="CHEBI:29035"/>
    </ligand>
</feature>
<protein>
    <recommendedName>
        <fullName evidence="3 10">Isopentenyl-diphosphate Delta-isomerase</fullName>
        <shortName evidence="10">IPP isomerase</shortName>
        <ecNumber evidence="3 10">5.3.3.2</ecNumber>
    </recommendedName>
    <alternativeName>
        <fullName evidence="10">IPP:DMAPP isomerase</fullName>
    </alternativeName>
    <alternativeName>
        <fullName evidence="10">Isopentenyl pyrophosphate isomerase</fullName>
    </alternativeName>
</protein>
<evidence type="ECO:0000256" key="7">
    <source>
        <dbReference type="ARBA" id="ARBA00023211"/>
    </source>
</evidence>
<organism evidence="13 14">
    <name type="scientific">Glycomyces lechevalierae</name>
    <dbReference type="NCBI Taxonomy" id="256034"/>
    <lineage>
        <taxon>Bacteria</taxon>
        <taxon>Bacillati</taxon>
        <taxon>Actinomycetota</taxon>
        <taxon>Actinomycetes</taxon>
        <taxon>Glycomycetales</taxon>
        <taxon>Glycomycetaceae</taxon>
        <taxon>Glycomyces</taxon>
    </lineage>
</organism>
<proteinExistence type="inferred from homology"/>
<evidence type="ECO:0000256" key="3">
    <source>
        <dbReference type="ARBA" id="ARBA00012057"/>
    </source>
</evidence>
<dbReference type="CDD" id="cd02885">
    <property type="entry name" value="NUDIX_IPP_Isomerase"/>
    <property type="match status" value="1"/>
</dbReference>
<dbReference type="SUPFAM" id="SSF55811">
    <property type="entry name" value="Nudix"/>
    <property type="match status" value="1"/>
</dbReference>
<keyword evidence="8 10" id="KW-0414">Isoprene biosynthesis</keyword>
<feature type="binding site" evidence="10">
    <location>
        <position position="113"/>
    </location>
    <ligand>
        <name>Mn(2+)</name>
        <dbReference type="ChEBI" id="CHEBI:29035"/>
    </ligand>
</feature>
<dbReference type="InterPro" id="IPR015797">
    <property type="entry name" value="NUDIX_hydrolase-like_dom_sf"/>
</dbReference>
<comment type="cofactor">
    <cofactor evidence="10">
        <name>Mg(2+)</name>
        <dbReference type="ChEBI" id="CHEBI:18420"/>
    </cofactor>
    <text evidence="10">Binds 1 Mg(2+) ion per subunit. The magnesium ion binds only when substrate is bound.</text>
</comment>
<feature type="domain" description="Nudix hydrolase" evidence="12">
    <location>
        <begin position="28"/>
        <end position="161"/>
    </location>
</feature>
<dbReference type="PROSITE" id="PS51462">
    <property type="entry name" value="NUDIX"/>
    <property type="match status" value="1"/>
</dbReference>
<reference evidence="13" key="1">
    <citation type="submission" date="2022-12" db="EMBL/GenBank/DDBJ databases">
        <title>Gycomyces niveus sp.nov., a novel actinomycete isolated from soil in Shouguang.</title>
        <authorList>
            <person name="Yang X."/>
        </authorList>
    </citation>
    <scope>NUCLEOTIDE SEQUENCE</scope>
    <source>
        <strain evidence="13">DSM 44724</strain>
    </source>
</reference>
<dbReference type="InterPro" id="IPR011876">
    <property type="entry name" value="IsopentenylPP_isomerase_typ1"/>
</dbReference>
<evidence type="ECO:0000313" key="14">
    <source>
        <dbReference type="Proteomes" id="UP001145799"/>
    </source>
</evidence>
<accession>A0A9X3SY19</accession>
<evidence type="ECO:0000256" key="10">
    <source>
        <dbReference type="HAMAP-Rule" id="MF_00202"/>
    </source>
</evidence>
<dbReference type="InterPro" id="IPR000086">
    <property type="entry name" value="NUDIX_hydrolase_dom"/>
</dbReference>
<dbReference type="PIRSF" id="PIRSF018427">
    <property type="entry name" value="Isopntndiph_ism"/>
    <property type="match status" value="1"/>
</dbReference>
<comment type="subcellular location">
    <subcellularLocation>
        <location evidence="10">Cytoplasm</location>
    </subcellularLocation>
</comment>
<dbReference type="GO" id="GO:0005737">
    <property type="term" value="C:cytoplasm"/>
    <property type="evidence" value="ECO:0007669"/>
    <property type="project" value="UniProtKB-SubCell"/>
</dbReference>